<protein>
    <submittedName>
        <fullName evidence="2">Uncharacterized protein</fullName>
    </submittedName>
</protein>
<accession>A0ABT1HYC5</accession>
<evidence type="ECO:0000313" key="3">
    <source>
        <dbReference type="Proteomes" id="UP001205311"/>
    </source>
</evidence>
<organism evidence="2 3">
    <name type="scientific">Streptoalloteichus tenebrarius (strain ATCC 17920 / DSM 40477 / JCM 4838 / CBS 697.72 / NBRC 16177 / NCIMB 11028 / NRRL B-12390 / A12253. 1 / ISP 5477)</name>
    <name type="common">Streptomyces tenebrarius</name>
    <dbReference type="NCBI Taxonomy" id="1933"/>
    <lineage>
        <taxon>Bacteria</taxon>
        <taxon>Bacillati</taxon>
        <taxon>Actinomycetota</taxon>
        <taxon>Actinomycetes</taxon>
        <taxon>Pseudonocardiales</taxon>
        <taxon>Pseudonocardiaceae</taxon>
        <taxon>Streptoalloteichus</taxon>
    </lineage>
</organism>
<comment type="caution">
    <text evidence="2">The sequence shown here is derived from an EMBL/GenBank/DDBJ whole genome shotgun (WGS) entry which is preliminary data.</text>
</comment>
<evidence type="ECO:0000313" key="2">
    <source>
        <dbReference type="EMBL" id="MCP2260524.1"/>
    </source>
</evidence>
<dbReference type="EMBL" id="JAMTCP010000028">
    <property type="protein sequence ID" value="MCP2260524.1"/>
    <property type="molecule type" value="Genomic_DNA"/>
</dbReference>
<dbReference type="Proteomes" id="UP001205311">
    <property type="component" value="Unassembled WGS sequence"/>
</dbReference>
<sequence length="115" mass="11163">MTRTLDSEGFVVTRVDDTAGTDGKDDTEEETVGSAGREVTLADGSSVVGSLVLDGPAGVDGLDVVEAPGSAGRDVSEVAAGVETGPDVTDAAVDEGASEPVNDTGVVAGSPGEAA</sequence>
<name>A0ABT1HYC5_STRSD</name>
<feature type="region of interest" description="Disordered" evidence="1">
    <location>
        <begin position="82"/>
        <end position="115"/>
    </location>
</feature>
<dbReference type="RefSeq" id="WP_253671375.1">
    <property type="nucleotide sequence ID" value="NZ_JAMTCP010000028.1"/>
</dbReference>
<gene>
    <name evidence="2" type="ORF">LX15_004242</name>
</gene>
<reference evidence="2 3" key="1">
    <citation type="submission" date="2022-06" db="EMBL/GenBank/DDBJ databases">
        <title>Genomic Encyclopedia of Archaeal and Bacterial Type Strains, Phase II (KMG-II): from individual species to whole genera.</title>
        <authorList>
            <person name="Goeker M."/>
        </authorList>
    </citation>
    <scope>NUCLEOTIDE SEQUENCE [LARGE SCALE GENOMIC DNA]</scope>
    <source>
        <strain evidence="2 3">DSM 40477</strain>
    </source>
</reference>
<evidence type="ECO:0000256" key="1">
    <source>
        <dbReference type="SAM" id="MobiDB-lite"/>
    </source>
</evidence>
<keyword evidence="3" id="KW-1185">Reference proteome</keyword>
<proteinExistence type="predicted"/>
<feature type="region of interest" description="Disordered" evidence="1">
    <location>
        <begin position="1"/>
        <end position="40"/>
    </location>
</feature>